<organism evidence="3 4">
    <name type="scientific">Ruminococcus flavefaciens 007c</name>
    <dbReference type="NCBI Taxonomy" id="1341157"/>
    <lineage>
        <taxon>Bacteria</taxon>
        <taxon>Bacillati</taxon>
        <taxon>Bacillota</taxon>
        <taxon>Clostridia</taxon>
        <taxon>Eubacteriales</taxon>
        <taxon>Oscillospiraceae</taxon>
        <taxon>Ruminococcus</taxon>
    </lineage>
</organism>
<feature type="signal peptide" evidence="2">
    <location>
        <begin position="1"/>
        <end position="21"/>
    </location>
</feature>
<dbReference type="eggNOG" id="ENOG5030H7D">
    <property type="taxonomic scope" value="Bacteria"/>
</dbReference>
<feature type="chain" id="PRO_5038353165" description="Deacetylase PdaC domain-containing protein" evidence="2">
    <location>
        <begin position="22"/>
        <end position="270"/>
    </location>
</feature>
<dbReference type="Proteomes" id="UP000019365">
    <property type="component" value="Unassembled WGS sequence"/>
</dbReference>
<evidence type="ECO:0000313" key="3">
    <source>
        <dbReference type="EMBL" id="EWM53245.1"/>
    </source>
</evidence>
<dbReference type="PATRIC" id="fig|1341157.4.peg.2014"/>
<dbReference type="RefSeq" id="WP_019680214.1">
    <property type="nucleotide sequence ID" value="NZ_ATAX01000026.1"/>
</dbReference>
<dbReference type="PROSITE" id="PS51257">
    <property type="entry name" value="PROKAR_LIPOPROTEIN"/>
    <property type="match status" value="1"/>
</dbReference>
<feature type="region of interest" description="Disordered" evidence="1">
    <location>
        <begin position="28"/>
        <end position="47"/>
    </location>
</feature>
<evidence type="ECO:0000256" key="2">
    <source>
        <dbReference type="SAM" id="SignalP"/>
    </source>
</evidence>
<dbReference type="EMBL" id="ATAX01000026">
    <property type="protein sequence ID" value="EWM53245.1"/>
    <property type="molecule type" value="Genomic_DNA"/>
</dbReference>
<comment type="caution">
    <text evidence="3">The sequence shown here is derived from an EMBL/GenBank/DDBJ whole genome shotgun (WGS) entry which is preliminary data.</text>
</comment>
<dbReference type="AlphaFoldDB" id="W7UX45"/>
<evidence type="ECO:0008006" key="5">
    <source>
        <dbReference type="Google" id="ProtNLM"/>
    </source>
</evidence>
<protein>
    <recommendedName>
        <fullName evidence="5">Deacetylase PdaC domain-containing protein</fullName>
    </recommendedName>
</protein>
<feature type="compositionally biased region" description="Polar residues" evidence="1">
    <location>
        <begin position="29"/>
        <end position="44"/>
    </location>
</feature>
<evidence type="ECO:0000313" key="4">
    <source>
        <dbReference type="Proteomes" id="UP000019365"/>
    </source>
</evidence>
<reference evidence="3 4" key="1">
    <citation type="journal article" date="2014" name="PLoS ONE">
        <title>Rumen cellulosomics: divergent fiber-degrading strategies revealed by comparative genome-wide analysis of six ruminococcal strains.</title>
        <authorList>
            <person name="Dassa B."/>
            <person name="Borovok I."/>
            <person name="Ruimy-Israeli V."/>
            <person name="Lamed R."/>
            <person name="Flint H.J."/>
            <person name="Duncan S.H."/>
            <person name="Henrissat B."/>
            <person name="Coutinho P."/>
            <person name="Morrison M."/>
            <person name="Mosoni P."/>
            <person name="Yeoman C.J."/>
            <person name="White B.A."/>
            <person name="Bayer E.A."/>
        </authorList>
    </citation>
    <scope>NUCLEOTIDE SEQUENCE [LARGE SCALE GENOMIC DNA]</scope>
    <source>
        <strain evidence="3 4">007c</strain>
    </source>
</reference>
<accession>W7UX45</accession>
<gene>
    <name evidence="3" type="ORF">RF007C_09745</name>
</gene>
<sequence length="270" mass="29981">MKNLKIAALIIAAAAGIQTFAGCGKKSDTSSPVNAETSAKSSNAPVVGGTELSGDNYDKEAYYNKITEKVNNAKVDDKVLVLGSVKKDVITPEEGAEDAELGAYRVTGDGIKVYFDDASFKEENVLTLAKYFMSFSAADYNTYQKCIMPSYVTEMDAFLQKEYQYDLKTSFAKQCSNIADKMYGDYSITRIKIEPAPKYAEDKENLDTYFKSLSDIFGKDYYEQVKGESDEIVDACFYVMGEDAYGREQMIVSGYEIVFAVKDGKYYTFG</sequence>
<proteinExistence type="predicted"/>
<keyword evidence="2" id="KW-0732">Signal</keyword>
<dbReference type="OrthoDB" id="1819412at2"/>
<evidence type="ECO:0000256" key="1">
    <source>
        <dbReference type="SAM" id="MobiDB-lite"/>
    </source>
</evidence>
<name>W7UX45_RUMFL</name>
<keyword evidence="4" id="KW-1185">Reference proteome</keyword>